<keyword evidence="3" id="KW-1185">Reference proteome</keyword>
<comment type="caution">
    <text evidence="2">The sequence shown here is derived from an EMBL/GenBank/DDBJ whole genome shotgun (WGS) entry which is preliminary data.</text>
</comment>
<proteinExistence type="predicted"/>
<feature type="region of interest" description="Disordered" evidence="1">
    <location>
        <begin position="1"/>
        <end position="24"/>
    </location>
</feature>
<sequence>MQGWGETGDTRENPPTSGIVQRDSHVQKIRDSNPANPLSQSIQIQETKLRSCSFDVDIHVLRLVVRGLCERPLFLIGCRVLRSAPLLVMLTPGKQTGDFLCKKVATLLLIDRSQNHDARRCESIDDSYRQSVQVIMELVFLNDALHQPKSTEVKQSCTPLEWRHWPATRSDTVRQSAPRQLLARWQPSYRLFMIKNPCPETYRYRVTSISNQVYHSSTFVEGKSNFSDVPVLVCNWGGSILFQTITFASGVEGPLFGNTNEISAKMDAQIRTLADDVHKLSALGCKFTAVETKLNARGVRVVNRVLTDLTTKLDEHLNVASKGAVKLTALRKKLEAVGNMESKLGAVGVMFAKMDAQIRTLNDDVHKISIHISWVWMELYSKFRSLTVPVAPSLVTISHSHAYDQHINDDELIQALDDVAAGASKKPLDWRGTSHRHRGIDSGSSDCTCFVPEEEGDGDFAKLADFGNNEVAGDNVDAFDDVADYVGDFPANVVWAMAAKLDSNTEAQQAGKTVQEWDSMELHATHLAISALQEVLLVDQAGCARAQAAREKCIVLLHAIPALLVHCMAVLWADPPAGGVDDGDKDNANDDDDVGDDDAKDNEDVGGGGLICTVQRYDGNTARLVRRNDEALGVRVSVAPSIQSPFLEDTTTITDWRFPQVAGVLKTWTAQPQDTRENGDCFRKAGHLAELLDAASIENKRNSNFSDYFPRSRYDGNTARLARRGDEALGVRVSVARIAPSFLDLGRAGPSHSLTRSATVSTTAGTDRSGVVARLLASHIGEPGSIPSGVAPRIFACGNRAGRCRWLASKGRKVIEMAIHLTHSDPVYTVMHITHL</sequence>
<feature type="compositionally biased region" description="Acidic residues" evidence="1">
    <location>
        <begin position="581"/>
        <end position="601"/>
    </location>
</feature>
<organism evidence="2 3">
    <name type="scientific">Dryococelus australis</name>
    <dbReference type="NCBI Taxonomy" id="614101"/>
    <lineage>
        <taxon>Eukaryota</taxon>
        <taxon>Metazoa</taxon>
        <taxon>Ecdysozoa</taxon>
        <taxon>Arthropoda</taxon>
        <taxon>Hexapoda</taxon>
        <taxon>Insecta</taxon>
        <taxon>Pterygota</taxon>
        <taxon>Neoptera</taxon>
        <taxon>Polyneoptera</taxon>
        <taxon>Phasmatodea</taxon>
        <taxon>Verophasmatodea</taxon>
        <taxon>Anareolatae</taxon>
        <taxon>Phasmatidae</taxon>
        <taxon>Eurycanthinae</taxon>
        <taxon>Dryococelus</taxon>
    </lineage>
</organism>
<evidence type="ECO:0000313" key="2">
    <source>
        <dbReference type="EMBL" id="KAJ8894547.1"/>
    </source>
</evidence>
<accession>A0ABQ9IDJ7</accession>
<name>A0ABQ9IDJ7_9NEOP</name>
<feature type="region of interest" description="Disordered" evidence="1">
    <location>
        <begin position="581"/>
        <end position="606"/>
    </location>
</feature>
<reference evidence="2 3" key="1">
    <citation type="submission" date="2023-02" db="EMBL/GenBank/DDBJ databases">
        <title>LHISI_Scaffold_Assembly.</title>
        <authorList>
            <person name="Stuart O.P."/>
            <person name="Cleave R."/>
            <person name="Magrath M.J.L."/>
            <person name="Mikheyev A.S."/>
        </authorList>
    </citation>
    <scope>NUCLEOTIDE SEQUENCE [LARGE SCALE GENOMIC DNA]</scope>
    <source>
        <strain evidence="2">Daus_M_001</strain>
        <tissue evidence="2">Leg muscle</tissue>
    </source>
</reference>
<evidence type="ECO:0000256" key="1">
    <source>
        <dbReference type="SAM" id="MobiDB-lite"/>
    </source>
</evidence>
<dbReference type="Proteomes" id="UP001159363">
    <property type="component" value="Chromosome 2"/>
</dbReference>
<protein>
    <submittedName>
        <fullName evidence="2">Uncharacterized protein</fullName>
    </submittedName>
</protein>
<evidence type="ECO:0000313" key="3">
    <source>
        <dbReference type="Proteomes" id="UP001159363"/>
    </source>
</evidence>
<gene>
    <name evidence="2" type="ORF">PR048_007204</name>
</gene>
<dbReference type="EMBL" id="JARBHB010000002">
    <property type="protein sequence ID" value="KAJ8894547.1"/>
    <property type="molecule type" value="Genomic_DNA"/>
</dbReference>